<protein>
    <submittedName>
        <fullName evidence="1">Uncharacterized protein</fullName>
    </submittedName>
</protein>
<reference evidence="1" key="1">
    <citation type="submission" date="2021-08" db="EMBL/GenBank/DDBJ databases">
        <title>WGS assembly of Ceratopteris richardii.</title>
        <authorList>
            <person name="Marchant D.B."/>
            <person name="Chen G."/>
            <person name="Jenkins J."/>
            <person name="Shu S."/>
            <person name="Leebens-Mack J."/>
            <person name="Grimwood J."/>
            <person name="Schmutz J."/>
            <person name="Soltis P."/>
            <person name="Soltis D."/>
            <person name="Chen Z.-H."/>
        </authorList>
    </citation>
    <scope>NUCLEOTIDE SEQUENCE</scope>
    <source>
        <strain evidence="1">Whitten #5841</strain>
        <tissue evidence="1">Leaf</tissue>
    </source>
</reference>
<dbReference type="OrthoDB" id="1928638at2759"/>
<organism evidence="1 2">
    <name type="scientific">Ceratopteris richardii</name>
    <name type="common">Triangle waterfern</name>
    <dbReference type="NCBI Taxonomy" id="49495"/>
    <lineage>
        <taxon>Eukaryota</taxon>
        <taxon>Viridiplantae</taxon>
        <taxon>Streptophyta</taxon>
        <taxon>Embryophyta</taxon>
        <taxon>Tracheophyta</taxon>
        <taxon>Polypodiopsida</taxon>
        <taxon>Polypodiidae</taxon>
        <taxon>Polypodiales</taxon>
        <taxon>Pteridineae</taxon>
        <taxon>Pteridaceae</taxon>
        <taxon>Parkerioideae</taxon>
        <taxon>Ceratopteris</taxon>
    </lineage>
</organism>
<dbReference type="AlphaFoldDB" id="A0A8T2UFW5"/>
<accession>A0A8T2UFW5</accession>
<comment type="caution">
    <text evidence="1">The sequence shown here is derived from an EMBL/GenBank/DDBJ whole genome shotgun (WGS) entry which is preliminary data.</text>
</comment>
<evidence type="ECO:0000313" key="2">
    <source>
        <dbReference type="Proteomes" id="UP000825935"/>
    </source>
</evidence>
<keyword evidence="2" id="KW-1185">Reference proteome</keyword>
<dbReference type="EMBL" id="CM035412">
    <property type="protein sequence ID" value="KAH7432395.1"/>
    <property type="molecule type" value="Genomic_DNA"/>
</dbReference>
<gene>
    <name evidence="1" type="ORF">KP509_07G020800</name>
</gene>
<proteinExistence type="predicted"/>
<sequence length="114" mass="11849">MASFTLAAPAGTLAASSASLSGLKLSAPTARTSGAVKVAVVPVRASASPKSEVEKDREIMKRRALVFGVFASAVLVASNMQNESAIAETDPRKKRNKCPTICVQNPTASCCFSY</sequence>
<dbReference type="Proteomes" id="UP000825935">
    <property type="component" value="Chromosome 7"/>
</dbReference>
<evidence type="ECO:0000313" key="1">
    <source>
        <dbReference type="EMBL" id="KAH7432395.1"/>
    </source>
</evidence>
<name>A0A8T2UFW5_CERRI</name>